<dbReference type="PROSITE" id="PS51257">
    <property type="entry name" value="PROKAR_LIPOPROTEIN"/>
    <property type="match status" value="1"/>
</dbReference>
<protein>
    <submittedName>
        <fullName evidence="1">Uncharacterized protein</fullName>
    </submittedName>
</protein>
<dbReference type="AlphaFoldDB" id="A0A2K8Z2K1"/>
<name>A0A2K8Z2K1_9BACT</name>
<dbReference type="Proteomes" id="UP000232883">
    <property type="component" value="Chromosome"/>
</dbReference>
<dbReference type="KEGG" id="spir:CWM47_21115"/>
<organism evidence="1 2">
    <name type="scientific">Spirosoma pollinicola</name>
    <dbReference type="NCBI Taxonomy" id="2057025"/>
    <lineage>
        <taxon>Bacteria</taxon>
        <taxon>Pseudomonadati</taxon>
        <taxon>Bacteroidota</taxon>
        <taxon>Cytophagia</taxon>
        <taxon>Cytophagales</taxon>
        <taxon>Cytophagaceae</taxon>
        <taxon>Spirosoma</taxon>
    </lineage>
</organism>
<keyword evidence="2" id="KW-1185">Reference proteome</keyword>
<gene>
    <name evidence="1" type="ORF">CWM47_21115</name>
</gene>
<reference evidence="1 2" key="1">
    <citation type="submission" date="2017-11" db="EMBL/GenBank/DDBJ databases">
        <title>Taxonomic description and genome sequences of Spirosoma HA7 sp. nov., isolated from pollen microhabitat of Corylus avellana.</title>
        <authorList>
            <person name="Ambika Manirajan B."/>
            <person name="Suarez C."/>
            <person name="Ratering S."/>
            <person name="Geissler-Plaum R."/>
            <person name="Cardinale M."/>
            <person name="Sylvia S."/>
        </authorList>
    </citation>
    <scope>NUCLEOTIDE SEQUENCE [LARGE SCALE GENOMIC DNA]</scope>
    <source>
        <strain evidence="1 2">HA7</strain>
    </source>
</reference>
<dbReference type="EMBL" id="CP025096">
    <property type="protein sequence ID" value="AUD04110.1"/>
    <property type="molecule type" value="Genomic_DNA"/>
</dbReference>
<sequence>MKQGAIIWTTMLTLLGACQQTEKDQLLTLKGYFADSSGKPIVNMRFLLIEEKTNNRFNPFAPNDIIAQHVLRSDSGGRFSYQAQWHSGVFFTLSSSPDSIAPYYIVGCSTEAQGNTCRISPHFPTTVALTVQRFH</sequence>
<evidence type="ECO:0000313" key="1">
    <source>
        <dbReference type="EMBL" id="AUD04110.1"/>
    </source>
</evidence>
<evidence type="ECO:0000313" key="2">
    <source>
        <dbReference type="Proteomes" id="UP000232883"/>
    </source>
</evidence>
<accession>A0A2K8Z2K1</accession>
<proteinExistence type="predicted"/>
<dbReference type="RefSeq" id="WP_100990176.1">
    <property type="nucleotide sequence ID" value="NZ_CP025096.1"/>
</dbReference>